<dbReference type="EMBL" id="QJKJ01016924">
    <property type="protein sequence ID" value="RDX60350.1"/>
    <property type="molecule type" value="Genomic_DNA"/>
</dbReference>
<reference evidence="1" key="1">
    <citation type="submission" date="2018-05" db="EMBL/GenBank/DDBJ databases">
        <title>Draft genome of Mucuna pruriens seed.</title>
        <authorList>
            <person name="Nnadi N.E."/>
            <person name="Vos R."/>
            <person name="Hasami M.H."/>
            <person name="Devisetty U.K."/>
            <person name="Aguiy J.C."/>
        </authorList>
    </citation>
    <scope>NUCLEOTIDE SEQUENCE [LARGE SCALE GENOMIC DNA]</scope>
    <source>
        <strain evidence="1">JCA_2017</strain>
    </source>
</reference>
<sequence length="96" mass="11393">MVGYTTYNIQKWVTTPIRKIYLPVNRQPQKLRHPPFGLLKTIFPHLFTKEFVESFKCDVCQFSKHHHATFSPSNNKSLEPFDLIHFDVWGQLVTLY</sequence>
<evidence type="ECO:0000313" key="1">
    <source>
        <dbReference type="EMBL" id="RDX60350.1"/>
    </source>
</evidence>
<gene>
    <name evidence="1" type="ORF">CR513_61514</name>
</gene>
<accession>A0A371E2S6</accession>
<name>A0A371E2S6_MUCPR</name>
<dbReference type="Proteomes" id="UP000257109">
    <property type="component" value="Unassembled WGS sequence"/>
</dbReference>
<evidence type="ECO:0000313" key="2">
    <source>
        <dbReference type="Proteomes" id="UP000257109"/>
    </source>
</evidence>
<keyword evidence="2" id="KW-1185">Reference proteome</keyword>
<dbReference type="OrthoDB" id="8053277at2759"/>
<feature type="non-terminal residue" evidence="1">
    <location>
        <position position="1"/>
    </location>
</feature>
<organism evidence="1 2">
    <name type="scientific">Mucuna pruriens</name>
    <name type="common">Velvet bean</name>
    <name type="synonym">Dolichos pruriens</name>
    <dbReference type="NCBI Taxonomy" id="157652"/>
    <lineage>
        <taxon>Eukaryota</taxon>
        <taxon>Viridiplantae</taxon>
        <taxon>Streptophyta</taxon>
        <taxon>Embryophyta</taxon>
        <taxon>Tracheophyta</taxon>
        <taxon>Spermatophyta</taxon>
        <taxon>Magnoliopsida</taxon>
        <taxon>eudicotyledons</taxon>
        <taxon>Gunneridae</taxon>
        <taxon>Pentapetalae</taxon>
        <taxon>rosids</taxon>
        <taxon>fabids</taxon>
        <taxon>Fabales</taxon>
        <taxon>Fabaceae</taxon>
        <taxon>Papilionoideae</taxon>
        <taxon>50 kb inversion clade</taxon>
        <taxon>NPAAA clade</taxon>
        <taxon>indigoferoid/millettioid clade</taxon>
        <taxon>Phaseoleae</taxon>
        <taxon>Mucuna</taxon>
    </lineage>
</organism>
<proteinExistence type="predicted"/>
<comment type="caution">
    <text evidence="1">The sequence shown here is derived from an EMBL/GenBank/DDBJ whole genome shotgun (WGS) entry which is preliminary data.</text>
</comment>
<dbReference type="AlphaFoldDB" id="A0A371E2S6"/>
<protein>
    <recommendedName>
        <fullName evidence="3">Mitochondrial protein</fullName>
    </recommendedName>
</protein>
<evidence type="ECO:0008006" key="3">
    <source>
        <dbReference type="Google" id="ProtNLM"/>
    </source>
</evidence>